<feature type="compositionally biased region" description="Polar residues" evidence="2">
    <location>
        <begin position="282"/>
        <end position="292"/>
    </location>
</feature>
<protein>
    <submittedName>
        <fullName evidence="4">Uncharacterized protein</fullName>
    </submittedName>
</protein>
<organism evidence="4 5">
    <name type="scientific">Effrenium voratum</name>
    <dbReference type="NCBI Taxonomy" id="2562239"/>
    <lineage>
        <taxon>Eukaryota</taxon>
        <taxon>Sar</taxon>
        <taxon>Alveolata</taxon>
        <taxon>Dinophyceae</taxon>
        <taxon>Suessiales</taxon>
        <taxon>Symbiodiniaceae</taxon>
        <taxon>Effrenium</taxon>
    </lineage>
</organism>
<evidence type="ECO:0000256" key="3">
    <source>
        <dbReference type="SAM" id="SignalP"/>
    </source>
</evidence>
<keyword evidence="5" id="KW-1185">Reference proteome</keyword>
<comment type="caution">
    <text evidence="4">The sequence shown here is derived from an EMBL/GenBank/DDBJ whole genome shotgun (WGS) entry which is preliminary data.</text>
</comment>
<evidence type="ECO:0000313" key="5">
    <source>
        <dbReference type="Proteomes" id="UP001178507"/>
    </source>
</evidence>
<evidence type="ECO:0000256" key="2">
    <source>
        <dbReference type="SAM" id="MobiDB-lite"/>
    </source>
</evidence>
<feature type="region of interest" description="Disordered" evidence="2">
    <location>
        <begin position="254"/>
        <end position="298"/>
    </location>
</feature>
<feature type="region of interest" description="Disordered" evidence="2">
    <location>
        <begin position="569"/>
        <end position="592"/>
    </location>
</feature>
<dbReference type="Proteomes" id="UP001178507">
    <property type="component" value="Unassembled WGS sequence"/>
</dbReference>
<dbReference type="EMBL" id="CAUJNA010001099">
    <property type="protein sequence ID" value="CAJ1384220.1"/>
    <property type="molecule type" value="Genomic_DNA"/>
</dbReference>
<proteinExistence type="predicted"/>
<evidence type="ECO:0000256" key="1">
    <source>
        <dbReference type="SAM" id="Coils"/>
    </source>
</evidence>
<feature type="signal peptide" evidence="3">
    <location>
        <begin position="1"/>
        <end position="17"/>
    </location>
</feature>
<feature type="compositionally biased region" description="Basic and acidic residues" evidence="2">
    <location>
        <begin position="254"/>
        <end position="281"/>
    </location>
</feature>
<keyword evidence="1" id="KW-0175">Coiled coil</keyword>
<sequence>MAMVKALLLWAVAHVSATDAEKRPVTKVVNLLKEMQTSLAEEAKEDEDTYEKMQCWCKTNGDEKAKSIEEAKSHVKALESRVEELAATSSRLGTEIAGAKDEVAKNEVALDTAVELRKKQVAEFQADEKDLTQSATSVDKALDVIGSNQSSFLQMPQGKMLNALTQLQSVLSKHERLLTKSQRQKIEELVKNPMKFRSAFLQAAPSGGVAGVLSGLKDDFAGQLTNLQKQATEDLKAHEGLVKAKTEEIEAGKKQLEAKTEQKASADLERQQSKQDIKDTEASLSADGSMSSEVKEKCSAMDADYEKRSKVRSDEQAAVSKAIEVLAADEAHDVFGKTFGASFLQVASENSNREKAAAVLAAAGKLDARLTTLALTLKLDTFEKVKQSIDEMKADLKKQQAEEVEKKDWCTDEFQKAKLETQDKTRAEQAKLAELESLQGSVATLAADIKSLEDEVAEMNKQLQLAGQNREKENKEFQKTVMEQRQSQELLKGAMASLKKFYQAEPALIQTKRTGDEPEFKDYKQQSSSFNVLSMLQQLVADAKAMEAEASHAESTAQEDYEAFAKATSASVETKQKQTTTKSEEKGSTEASLVEARQAKEGLGAELSELAALTGQLHDQCDWLMQSFDVRQSARSDEMESLDQAKAMLSGAKA</sequence>
<reference evidence="4" key="1">
    <citation type="submission" date="2023-08" db="EMBL/GenBank/DDBJ databases">
        <authorList>
            <person name="Chen Y."/>
            <person name="Shah S."/>
            <person name="Dougan E. K."/>
            <person name="Thang M."/>
            <person name="Chan C."/>
        </authorList>
    </citation>
    <scope>NUCLEOTIDE SEQUENCE</scope>
</reference>
<evidence type="ECO:0000313" key="4">
    <source>
        <dbReference type="EMBL" id="CAJ1384220.1"/>
    </source>
</evidence>
<name>A0AA36ICK1_9DINO</name>
<feature type="chain" id="PRO_5041465144" evidence="3">
    <location>
        <begin position="18"/>
        <end position="654"/>
    </location>
</feature>
<gene>
    <name evidence="4" type="ORF">EVOR1521_LOCUS11128</name>
</gene>
<accession>A0AA36ICK1</accession>
<dbReference type="AlphaFoldDB" id="A0AA36ICK1"/>
<feature type="region of interest" description="Disordered" evidence="2">
    <location>
        <begin position="632"/>
        <end position="654"/>
    </location>
</feature>
<keyword evidence="3" id="KW-0732">Signal</keyword>
<feature type="coiled-coil region" evidence="1">
    <location>
        <begin position="435"/>
        <end position="476"/>
    </location>
</feature>